<keyword evidence="1" id="KW-1133">Transmembrane helix</keyword>
<feature type="transmembrane region" description="Helical" evidence="1">
    <location>
        <begin position="93"/>
        <end position="114"/>
    </location>
</feature>
<evidence type="ECO:0000313" key="2">
    <source>
        <dbReference type="EMBL" id="KAL0566244.1"/>
    </source>
</evidence>
<dbReference type="Proteomes" id="UP001465976">
    <property type="component" value="Unassembled WGS sequence"/>
</dbReference>
<keyword evidence="3" id="KW-1185">Reference proteome</keyword>
<gene>
    <name evidence="2" type="ORF">V5O48_015776</name>
</gene>
<protein>
    <submittedName>
        <fullName evidence="2">Uncharacterized protein</fullName>
    </submittedName>
</protein>
<accession>A0ABR3ETK3</accession>
<evidence type="ECO:0000313" key="3">
    <source>
        <dbReference type="Proteomes" id="UP001465976"/>
    </source>
</evidence>
<feature type="transmembrane region" description="Helical" evidence="1">
    <location>
        <begin position="138"/>
        <end position="166"/>
    </location>
</feature>
<keyword evidence="1" id="KW-0472">Membrane</keyword>
<comment type="caution">
    <text evidence="2">The sequence shown here is derived from an EMBL/GenBank/DDBJ whole genome shotgun (WGS) entry which is preliminary data.</text>
</comment>
<proteinExistence type="predicted"/>
<sequence length="179" mass="19570">MAPELSGPFGLMRWLVFNSLCVTAIGHPGLEPMWAAIKLEEAGDKKGWDEFTRRYTERTNRMMVVAGLLLASSAVFLSTLPPRPDIANYILRGPYICMLCAFGLLIGAIIYASVQDVIVSQVRPSWVNEVLLADRVRVYAVLIVASYPYIIGVGFSAMLLALGSIVTTQLSSLLPVTYG</sequence>
<organism evidence="2 3">
    <name type="scientific">Marasmius crinis-equi</name>
    <dbReference type="NCBI Taxonomy" id="585013"/>
    <lineage>
        <taxon>Eukaryota</taxon>
        <taxon>Fungi</taxon>
        <taxon>Dikarya</taxon>
        <taxon>Basidiomycota</taxon>
        <taxon>Agaricomycotina</taxon>
        <taxon>Agaricomycetes</taxon>
        <taxon>Agaricomycetidae</taxon>
        <taxon>Agaricales</taxon>
        <taxon>Marasmiineae</taxon>
        <taxon>Marasmiaceae</taxon>
        <taxon>Marasmius</taxon>
    </lineage>
</organism>
<name>A0ABR3ETK3_9AGAR</name>
<keyword evidence="1" id="KW-0812">Transmembrane</keyword>
<feature type="transmembrane region" description="Helical" evidence="1">
    <location>
        <begin position="62"/>
        <end position="81"/>
    </location>
</feature>
<dbReference type="EMBL" id="JBAHYK010001961">
    <property type="protein sequence ID" value="KAL0566244.1"/>
    <property type="molecule type" value="Genomic_DNA"/>
</dbReference>
<evidence type="ECO:0000256" key="1">
    <source>
        <dbReference type="SAM" id="Phobius"/>
    </source>
</evidence>
<reference evidence="2 3" key="1">
    <citation type="submission" date="2024-02" db="EMBL/GenBank/DDBJ databases">
        <title>A draft genome for the cacao thread blight pathogen Marasmius crinis-equi.</title>
        <authorList>
            <person name="Cohen S.P."/>
            <person name="Baruah I.K."/>
            <person name="Amoako-Attah I."/>
            <person name="Bukari Y."/>
            <person name="Meinhardt L.W."/>
            <person name="Bailey B.A."/>
        </authorList>
    </citation>
    <scope>NUCLEOTIDE SEQUENCE [LARGE SCALE GENOMIC DNA]</scope>
    <source>
        <strain evidence="2 3">GH-76</strain>
    </source>
</reference>